<evidence type="ECO:0000256" key="2">
    <source>
        <dbReference type="SAM" id="MobiDB-lite"/>
    </source>
</evidence>
<dbReference type="PANTHER" id="PTHR10039">
    <property type="entry name" value="AMELOGENIN"/>
    <property type="match status" value="1"/>
</dbReference>
<evidence type="ECO:0000313" key="6">
    <source>
        <dbReference type="Proteomes" id="UP000799770"/>
    </source>
</evidence>
<dbReference type="Gene3D" id="3.40.50.300">
    <property type="entry name" value="P-loop containing nucleotide triphosphate hydrolases"/>
    <property type="match status" value="1"/>
</dbReference>
<dbReference type="Pfam" id="PF25053">
    <property type="entry name" value="DUF7791"/>
    <property type="match status" value="1"/>
</dbReference>
<dbReference type="Proteomes" id="UP000799770">
    <property type="component" value="Unassembled WGS sequence"/>
</dbReference>
<evidence type="ECO:0000256" key="1">
    <source>
        <dbReference type="ARBA" id="ARBA00022737"/>
    </source>
</evidence>
<dbReference type="EMBL" id="ML977325">
    <property type="protein sequence ID" value="KAF2114584.1"/>
    <property type="molecule type" value="Genomic_DNA"/>
</dbReference>
<name>A0A6A5Z6D9_9PLEO</name>
<sequence length="912" mass="105215">MDPVSALGLASNIIQIVDFSSRLLSRGREIYLSSEGRLDDHVILDNAARNLSELCQELAKMARAPSRTVSLVDQQLEALRAESAAIAMKLQRALESLSTQGGKKKWQSILQGLRSIWKEQDILDLKRRLDDVRKQIDTALLVSLRHAIEEWKQSPVPEQGDSIENENINNHVRQRHYELLNAIRESNWHSSNRDDVAVFRSQIHSAADVDVEARFCKHILARLMFQNMPDREESIPQAYRHTFEWLFRPEKDNSAETTWPSFTDWIQSDDERIYWITGKPGCGKSTLMKYIVWHPDTSQLAHSWSHNKKLLMASFYFWNSGSALQMSKDGLFRTLLYQCVQEDRGLTVSTFSERFEQFKAFGGGINAFTYPELRRAFAKMTSSDTRNFFFLVDGLDEFEGESKDIIYTIQEALRPNVKICVTSRPWLPFEDAFKRKPHLYLQQLSKNDIAAYVTSHFEENEFYVRLKDDDLKGASDLVDQVVEKASGVFLWVRLVVESLLEGLSNADRMATLQARLDALPSDLEALYEKILNRLEPAYYKEACRVFRLLRQYRKAAHVNPGNWVDPTLLEMYFADIDDPGVCFDAPWKPLKLDHAIKRAEDMERRLKARCRGFIETRAAEGYQLVESHVSYLHRTAKDFIESDEQWHNVLEATGYSAYDPIKCWANAFLLCHKRHPSNTPEELKNWETRYGIACVDCGILLQPKDPQDSFTKSAYFDAAFPAPNLTDIGVSLFDFVTSWRSPNPSHGIMKLPKSYVYSLMDYFVLLLRREDPRNTKRLLEKMTQYVALREHDKMRRSRKMSEFAEFDYLARVTEHFNAPPSRRLPLGEPPESRPSENLGGDDDDSKSPETASNAIGSWVEETNTERPTVWRKSKRLGSKGIEAIGFLGCARLFRRRNPEYLEPVKLDAEGYP</sequence>
<dbReference type="OrthoDB" id="443402at2759"/>
<feature type="domain" description="DUF7791" evidence="4">
    <location>
        <begin position="534"/>
        <end position="673"/>
    </location>
</feature>
<reference evidence="5" key="1">
    <citation type="journal article" date="2020" name="Stud. Mycol.">
        <title>101 Dothideomycetes genomes: a test case for predicting lifestyles and emergence of pathogens.</title>
        <authorList>
            <person name="Haridas S."/>
            <person name="Albert R."/>
            <person name="Binder M."/>
            <person name="Bloem J."/>
            <person name="Labutti K."/>
            <person name="Salamov A."/>
            <person name="Andreopoulos B."/>
            <person name="Baker S."/>
            <person name="Barry K."/>
            <person name="Bills G."/>
            <person name="Bluhm B."/>
            <person name="Cannon C."/>
            <person name="Castanera R."/>
            <person name="Culley D."/>
            <person name="Daum C."/>
            <person name="Ezra D."/>
            <person name="Gonzalez J."/>
            <person name="Henrissat B."/>
            <person name="Kuo A."/>
            <person name="Liang C."/>
            <person name="Lipzen A."/>
            <person name="Lutzoni F."/>
            <person name="Magnuson J."/>
            <person name="Mondo S."/>
            <person name="Nolan M."/>
            <person name="Ohm R."/>
            <person name="Pangilinan J."/>
            <person name="Park H.-J."/>
            <person name="Ramirez L."/>
            <person name="Alfaro M."/>
            <person name="Sun H."/>
            <person name="Tritt A."/>
            <person name="Yoshinaga Y."/>
            <person name="Zwiers L.-H."/>
            <person name="Turgeon B."/>
            <person name="Goodwin S."/>
            <person name="Spatafora J."/>
            <person name="Crous P."/>
            <person name="Grigoriev I."/>
        </authorList>
    </citation>
    <scope>NUCLEOTIDE SEQUENCE</scope>
    <source>
        <strain evidence="5">CBS 627.86</strain>
    </source>
</reference>
<evidence type="ECO:0000259" key="4">
    <source>
        <dbReference type="Pfam" id="PF25053"/>
    </source>
</evidence>
<evidence type="ECO:0000313" key="5">
    <source>
        <dbReference type="EMBL" id="KAF2114584.1"/>
    </source>
</evidence>
<dbReference type="PANTHER" id="PTHR10039:SF5">
    <property type="entry name" value="NACHT DOMAIN-CONTAINING PROTEIN"/>
    <property type="match status" value="1"/>
</dbReference>
<dbReference type="InterPro" id="IPR027417">
    <property type="entry name" value="P-loop_NTPase"/>
</dbReference>
<dbReference type="AlphaFoldDB" id="A0A6A5Z6D9"/>
<dbReference type="Pfam" id="PF24883">
    <property type="entry name" value="NPHP3_N"/>
    <property type="match status" value="1"/>
</dbReference>
<keyword evidence="6" id="KW-1185">Reference proteome</keyword>
<evidence type="ECO:0000259" key="3">
    <source>
        <dbReference type="Pfam" id="PF24883"/>
    </source>
</evidence>
<dbReference type="InterPro" id="IPR056884">
    <property type="entry name" value="NPHP3-like_N"/>
</dbReference>
<gene>
    <name evidence="5" type="ORF">BDV96DRAFT_101489</name>
</gene>
<proteinExistence type="predicted"/>
<keyword evidence="1" id="KW-0677">Repeat</keyword>
<dbReference type="SUPFAM" id="SSF52540">
    <property type="entry name" value="P-loop containing nucleoside triphosphate hydrolases"/>
    <property type="match status" value="1"/>
</dbReference>
<dbReference type="InterPro" id="IPR056693">
    <property type="entry name" value="DUF7791"/>
</dbReference>
<organism evidence="5 6">
    <name type="scientific">Lophiotrema nucula</name>
    <dbReference type="NCBI Taxonomy" id="690887"/>
    <lineage>
        <taxon>Eukaryota</taxon>
        <taxon>Fungi</taxon>
        <taxon>Dikarya</taxon>
        <taxon>Ascomycota</taxon>
        <taxon>Pezizomycotina</taxon>
        <taxon>Dothideomycetes</taxon>
        <taxon>Pleosporomycetidae</taxon>
        <taxon>Pleosporales</taxon>
        <taxon>Lophiotremataceae</taxon>
        <taxon>Lophiotrema</taxon>
    </lineage>
</organism>
<feature type="domain" description="Nephrocystin 3-like N-terminal" evidence="3">
    <location>
        <begin position="260"/>
        <end position="424"/>
    </location>
</feature>
<feature type="region of interest" description="Disordered" evidence="2">
    <location>
        <begin position="819"/>
        <end position="874"/>
    </location>
</feature>
<accession>A0A6A5Z6D9</accession>
<protein>
    <submittedName>
        <fullName evidence="5">Uncharacterized protein</fullName>
    </submittedName>
</protein>